<evidence type="ECO:0000313" key="2">
    <source>
        <dbReference type="EMBL" id="QDU56448.1"/>
    </source>
</evidence>
<dbReference type="OrthoDB" id="9808976at2"/>
<dbReference type="Proteomes" id="UP000315750">
    <property type="component" value="Chromosome"/>
</dbReference>
<dbReference type="EMBL" id="CP036278">
    <property type="protein sequence ID" value="QDU56448.1"/>
    <property type="molecule type" value="Genomic_DNA"/>
</dbReference>
<gene>
    <name evidence="2" type="ORF">Pan181_26570</name>
</gene>
<dbReference type="Pfam" id="PF13480">
    <property type="entry name" value="Acetyltransf_6"/>
    <property type="match status" value="1"/>
</dbReference>
<dbReference type="InterPro" id="IPR038740">
    <property type="entry name" value="BioF2-like_GNAT_dom"/>
</dbReference>
<name>A0A518ANZ5_9BACT</name>
<proteinExistence type="predicted"/>
<feature type="domain" description="BioF2-like acetyltransferase" evidence="1">
    <location>
        <begin position="177"/>
        <end position="323"/>
    </location>
</feature>
<dbReference type="Gene3D" id="3.40.630.30">
    <property type="match status" value="1"/>
</dbReference>
<evidence type="ECO:0000313" key="3">
    <source>
        <dbReference type="Proteomes" id="UP000315750"/>
    </source>
</evidence>
<dbReference type="KEGG" id="amuc:Pan181_26570"/>
<sequence>MSVQVQSITTLAALEDLRASWNVLDGGVPFRSFDWLATWWKHYGAGDGSTKQQLYVLVVQHHQQPLAIAPWYVEQSRTRGRVVRWLGSGEVCSDHLSVLCRERDQVAVVEALSQHLRASDEWNRLELESIDDSDVTMNMLADRLAAVGCTTTCRAEGNCWSIDLPDSWEGFLAMLSKSHRKQLRKLDHRVLQSDRAHWQQVQTPQQLRDTWPVFVDLHQRRRESLGEPGSFASERFAAFHHDFAEQLLRAGRLRLGLLRLDGEPISAEYQFAGNASVYAYQGGFAPEQQDEQPGRLSLMASIQAAIRSGAVHFDLLRGNEPYKAHWRATARPTYHLRVLAPSHATNWLAQTADFAESLASSLKARLRPLVNGPADGLSTSHGS</sequence>
<dbReference type="InterPro" id="IPR016181">
    <property type="entry name" value="Acyl_CoA_acyltransferase"/>
</dbReference>
<organism evidence="2 3">
    <name type="scientific">Aeoliella mucimassa</name>
    <dbReference type="NCBI Taxonomy" id="2527972"/>
    <lineage>
        <taxon>Bacteria</taxon>
        <taxon>Pseudomonadati</taxon>
        <taxon>Planctomycetota</taxon>
        <taxon>Planctomycetia</taxon>
        <taxon>Pirellulales</taxon>
        <taxon>Lacipirellulaceae</taxon>
        <taxon>Aeoliella</taxon>
    </lineage>
</organism>
<evidence type="ECO:0000259" key="1">
    <source>
        <dbReference type="Pfam" id="PF13480"/>
    </source>
</evidence>
<dbReference type="RefSeq" id="WP_145247193.1">
    <property type="nucleotide sequence ID" value="NZ_CP036278.1"/>
</dbReference>
<accession>A0A518ANZ5</accession>
<dbReference type="SUPFAM" id="SSF55729">
    <property type="entry name" value="Acyl-CoA N-acyltransferases (Nat)"/>
    <property type="match status" value="1"/>
</dbReference>
<keyword evidence="3" id="KW-1185">Reference proteome</keyword>
<dbReference type="AlphaFoldDB" id="A0A518ANZ5"/>
<reference evidence="2 3" key="1">
    <citation type="submission" date="2019-02" db="EMBL/GenBank/DDBJ databases">
        <title>Deep-cultivation of Planctomycetes and their phenomic and genomic characterization uncovers novel biology.</title>
        <authorList>
            <person name="Wiegand S."/>
            <person name="Jogler M."/>
            <person name="Boedeker C."/>
            <person name="Pinto D."/>
            <person name="Vollmers J."/>
            <person name="Rivas-Marin E."/>
            <person name="Kohn T."/>
            <person name="Peeters S.H."/>
            <person name="Heuer A."/>
            <person name="Rast P."/>
            <person name="Oberbeckmann S."/>
            <person name="Bunk B."/>
            <person name="Jeske O."/>
            <person name="Meyerdierks A."/>
            <person name="Storesund J.E."/>
            <person name="Kallscheuer N."/>
            <person name="Luecker S."/>
            <person name="Lage O.M."/>
            <person name="Pohl T."/>
            <person name="Merkel B.J."/>
            <person name="Hornburger P."/>
            <person name="Mueller R.-W."/>
            <person name="Bruemmer F."/>
            <person name="Labrenz M."/>
            <person name="Spormann A.M."/>
            <person name="Op den Camp H."/>
            <person name="Overmann J."/>
            <person name="Amann R."/>
            <person name="Jetten M.S.M."/>
            <person name="Mascher T."/>
            <person name="Medema M.H."/>
            <person name="Devos D.P."/>
            <person name="Kaster A.-K."/>
            <person name="Ovreas L."/>
            <person name="Rohde M."/>
            <person name="Galperin M.Y."/>
            <person name="Jogler C."/>
        </authorList>
    </citation>
    <scope>NUCLEOTIDE SEQUENCE [LARGE SCALE GENOMIC DNA]</scope>
    <source>
        <strain evidence="2 3">Pan181</strain>
    </source>
</reference>
<protein>
    <recommendedName>
        <fullName evidence="1">BioF2-like acetyltransferase domain-containing protein</fullName>
    </recommendedName>
</protein>